<dbReference type="InterPro" id="IPR007110">
    <property type="entry name" value="Ig-like_dom"/>
</dbReference>
<feature type="non-terminal residue" evidence="4">
    <location>
        <position position="1"/>
    </location>
</feature>
<reference evidence="4 5" key="1">
    <citation type="submission" date="2020-02" db="EMBL/GenBank/DDBJ databases">
        <title>A chromosome-scale genome assembly of the black bullhead catfish (Ameiurus melas).</title>
        <authorList>
            <person name="Wen M."/>
            <person name="Zham M."/>
            <person name="Cabau C."/>
            <person name="Klopp C."/>
            <person name="Donnadieu C."/>
            <person name="Roques C."/>
            <person name="Bouchez O."/>
            <person name="Lampietro C."/>
            <person name="Jouanno E."/>
            <person name="Herpin A."/>
            <person name="Louis A."/>
            <person name="Berthelot C."/>
            <person name="Parey E."/>
            <person name="Roest-Crollius H."/>
            <person name="Braasch I."/>
            <person name="Postlethwait J."/>
            <person name="Robinson-Rechavi M."/>
            <person name="Echchiki A."/>
            <person name="Begum T."/>
            <person name="Montfort J."/>
            <person name="Schartl M."/>
            <person name="Bobe J."/>
            <person name="Guiguen Y."/>
        </authorList>
    </citation>
    <scope>NUCLEOTIDE SEQUENCE [LARGE SCALE GENOMIC DNA]</scope>
    <source>
        <strain evidence="4">M_S1</strain>
        <tissue evidence="4">Blood</tissue>
    </source>
</reference>
<proteinExistence type="predicted"/>
<sequence>MLLLISLIPVVHAQGSPKAVVSITPDTHVFIGETVTLRCDVQGGGDTQWTYNWYKNNRLTYRTMQEITIWSVSDSDSGVYTCRGRRSYSQSSEISHAVTLTVSEKPKPTVRVNPQSSVYTGETITLTCERQATGWEIQWYKNNPQLQPLNSEETNTLKMTVDKSGETEYKYRACRRNDKRGYYYYHYYCTEISDPVRITVRARPKPVASIDPDKPVFSGDTVTLRCDIQDESVSSWQYSWYKDDSHSPVSSEQVYTISGVEVTHTGKYTCRGAERRGSRSSHFSDAVTLIVSERPGAVLSVSPQIWLTEGDSVTLSCEG</sequence>
<dbReference type="PROSITE" id="PS50835">
    <property type="entry name" value="IG_LIKE"/>
    <property type="match status" value="3"/>
</dbReference>
<dbReference type="InterPro" id="IPR003599">
    <property type="entry name" value="Ig_sub"/>
</dbReference>
<keyword evidence="1" id="KW-0732">Signal</keyword>
<name>A0A7J6B0W8_AMEME</name>
<dbReference type="InterPro" id="IPR003598">
    <property type="entry name" value="Ig_sub2"/>
</dbReference>
<dbReference type="SMART" id="SM00408">
    <property type="entry name" value="IGc2"/>
    <property type="match status" value="3"/>
</dbReference>
<dbReference type="GO" id="GO:0006955">
    <property type="term" value="P:immune response"/>
    <property type="evidence" value="ECO:0007669"/>
    <property type="project" value="TreeGrafter"/>
</dbReference>
<feature type="domain" description="Ig-like" evidence="3">
    <location>
        <begin position="17"/>
        <end position="95"/>
    </location>
</feature>
<accession>A0A7J6B0W8</accession>
<dbReference type="PANTHER" id="PTHR11481:SF64">
    <property type="entry name" value="FC RECEPTOR-LIKE PROTEIN 4"/>
    <property type="match status" value="1"/>
</dbReference>
<dbReference type="GO" id="GO:0009897">
    <property type="term" value="C:external side of plasma membrane"/>
    <property type="evidence" value="ECO:0007669"/>
    <property type="project" value="TreeGrafter"/>
</dbReference>
<comment type="caution">
    <text evidence="4">The sequence shown here is derived from an EMBL/GenBank/DDBJ whole genome shotgun (WGS) entry which is preliminary data.</text>
</comment>
<dbReference type="InterPro" id="IPR013783">
    <property type="entry name" value="Ig-like_fold"/>
</dbReference>
<dbReference type="InterPro" id="IPR050488">
    <property type="entry name" value="Ig_Fc_receptor"/>
</dbReference>
<dbReference type="SUPFAM" id="SSF48726">
    <property type="entry name" value="Immunoglobulin"/>
    <property type="match status" value="3"/>
</dbReference>
<dbReference type="Pfam" id="PF13895">
    <property type="entry name" value="Ig_2"/>
    <property type="match status" value="2"/>
</dbReference>
<dbReference type="PANTHER" id="PTHR11481">
    <property type="entry name" value="IMMUNOGLOBULIN FC RECEPTOR"/>
    <property type="match status" value="1"/>
</dbReference>
<dbReference type="Gene3D" id="2.60.40.10">
    <property type="entry name" value="Immunoglobulins"/>
    <property type="match status" value="3"/>
</dbReference>
<gene>
    <name evidence="4" type="ORF">AMELA_G00058420</name>
</gene>
<dbReference type="GO" id="GO:0004888">
    <property type="term" value="F:transmembrane signaling receptor activity"/>
    <property type="evidence" value="ECO:0007669"/>
    <property type="project" value="TreeGrafter"/>
</dbReference>
<evidence type="ECO:0000256" key="1">
    <source>
        <dbReference type="ARBA" id="ARBA00022729"/>
    </source>
</evidence>
<evidence type="ECO:0000313" key="5">
    <source>
        <dbReference type="Proteomes" id="UP000593565"/>
    </source>
</evidence>
<evidence type="ECO:0000256" key="2">
    <source>
        <dbReference type="ARBA" id="ARBA00023157"/>
    </source>
</evidence>
<feature type="domain" description="Ig-like" evidence="3">
    <location>
        <begin position="204"/>
        <end position="288"/>
    </location>
</feature>
<evidence type="ECO:0000259" key="3">
    <source>
        <dbReference type="PROSITE" id="PS50835"/>
    </source>
</evidence>
<protein>
    <recommendedName>
        <fullName evidence="3">Ig-like domain-containing protein</fullName>
    </recommendedName>
</protein>
<dbReference type="GO" id="GO:0007166">
    <property type="term" value="P:cell surface receptor signaling pathway"/>
    <property type="evidence" value="ECO:0007669"/>
    <property type="project" value="TreeGrafter"/>
</dbReference>
<keyword evidence="2" id="KW-1015">Disulfide bond</keyword>
<dbReference type="InterPro" id="IPR036179">
    <property type="entry name" value="Ig-like_dom_sf"/>
</dbReference>
<feature type="domain" description="Ig-like" evidence="3">
    <location>
        <begin position="108"/>
        <end position="199"/>
    </location>
</feature>
<organism evidence="4 5">
    <name type="scientific">Ameiurus melas</name>
    <name type="common">Black bullhead</name>
    <name type="synonym">Silurus melas</name>
    <dbReference type="NCBI Taxonomy" id="219545"/>
    <lineage>
        <taxon>Eukaryota</taxon>
        <taxon>Metazoa</taxon>
        <taxon>Chordata</taxon>
        <taxon>Craniata</taxon>
        <taxon>Vertebrata</taxon>
        <taxon>Euteleostomi</taxon>
        <taxon>Actinopterygii</taxon>
        <taxon>Neopterygii</taxon>
        <taxon>Teleostei</taxon>
        <taxon>Ostariophysi</taxon>
        <taxon>Siluriformes</taxon>
        <taxon>Ictaluridae</taxon>
        <taxon>Ameiurus</taxon>
    </lineage>
</organism>
<dbReference type="SMART" id="SM00409">
    <property type="entry name" value="IG"/>
    <property type="match status" value="3"/>
</dbReference>
<dbReference type="EMBL" id="JAAGNN010000005">
    <property type="protein sequence ID" value="KAF4088764.1"/>
    <property type="molecule type" value="Genomic_DNA"/>
</dbReference>
<dbReference type="AlphaFoldDB" id="A0A7J6B0W8"/>
<dbReference type="FunFam" id="2.60.40.10:FF:001607">
    <property type="entry name" value="Leukocyte immune-type receptor TS32.15 L2.5a"/>
    <property type="match status" value="2"/>
</dbReference>
<dbReference type="Proteomes" id="UP000593565">
    <property type="component" value="Unassembled WGS sequence"/>
</dbReference>
<keyword evidence="5" id="KW-1185">Reference proteome</keyword>
<evidence type="ECO:0000313" key="4">
    <source>
        <dbReference type="EMBL" id="KAF4088764.1"/>
    </source>
</evidence>